<name>A0A2J8ABD8_9CHLO</name>
<dbReference type="PANTHER" id="PTHR10677:SF16">
    <property type="entry name" value="UBIQUILIN-1"/>
    <property type="match status" value="1"/>
</dbReference>
<dbReference type="Proteomes" id="UP000236333">
    <property type="component" value="Unassembled WGS sequence"/>
</dbReference>
<proteinExistence type="predicted"/>
<reference evidence="4 5" key="1">
    <citation type="journal article" date="2017" name="Mol. Biol. Evol.">
        <title>The 4-celled Tetrabaena socialis nuclear genome reveals the essential components for genetic control of cell number at the origin of multicellularity in the volvocine lineage.</title>
        <authorList>
            <person name="Featherston J."/>
            <person name="Arakaki Y."/>
            <person name="Hanschen E.R."/>
            <person name="Ferris P.J."/>
            <person name="Michod R.E."/>
            <person name="Olson B.J.S.C."/>
            <person name="Nozaki H."/>
            <person name="Durand P.M."/>
        </authorList>
    </citation>
    <scope>NUCLEOTIDE SEQUENCE [LARGE SCALE GENOMIC DNA]</scope>
    <source>
        <strain evidence="4 5">NIES-571</strain>
    </source>
</reference>
<organism evidence="4 5">
    <name type="scientific">Tetrabaena socialis</name>
    <dbReference type="NCBI Taxonomy" id="47790"/>
    <lineage>
        <taxon>Eukaryota</taxon>
        <taxon>Viridiplantae</taxon>
        <taxon>Chlorophyta</taxon>
        <taxon>core chlorophytes</taxon>
        <taxon>Chlorophyceae</taxon>
        <taxon>CS clade</taxon>
        <taxon>Chlamydomonadales</taxon>
        <taxon>Tetrabaenaceae</taxon>
        <taxon>Tetrabaena</taxon>
    </lineage>
</organism>
<keyword evidence="5" id="KW-1185">Reference proteome</keyword>
<dbReference type="InterPro" id="IPR000626">
    <property type="entry name" value="Ubiquitin-like_dom"/>
</dbReference>
<dbReference type="GO" id="GO:0006511">
    <property type="term" value="P:ubiquitin-dependent protein catabolic process"/>
    <property type="evidence" value="ECO:0007669"/>
    <property type="project" value="TreeGrafter"/>
</dbReference>
<sequence length="230" mass="24886">MRVLVNCPSGESRLFQIDAQATVLELKQILQEAEGIPVKQQVLCFAGNNLKDHLSLADHNLEAYTLSDEVVLYLSKRLAAPKRVYLASRQKLSQQAAELVEADTPVGSLMGLLESRGFATQFSPGASIIVKRQDGSTVPMAVDAAEELQALEDRVAAQEGVTPSCCTFLQAQCGAMHVQVYPSASASSNTYPVYKRNAMQPIIMKKDAGEDHQPLPELVKELCVLGRGSG</sequence>
<evidence type="ECO:0000259" key="3">
    <source>
        <dbReference type="PROSITE" id="PS50053"/>
    </source>
</evidence>
<comment type="caution">
    <text evidence="4">The sequence shown here is derived from an EMBL/GenBank/DDBJ whole genome shotgun (WGS) entry which is preliminary data.</text>
</comment>
<evidence type="ECO:0000313" key="5">
    <source>
        <dbReference type="Proteomes" id="UP000236333"/>
    </source>
</evidence>
<dbReference type="Pfam" id="PF00240">
    <property type="entry name" value="ubiquitin"/>
    <property type="match status" value="1"/>
</dbReference>
<dbReference type="SMART" id="SM00213">
    <property type="entry name" value="UBQ"/>
    <property type="match status" value="1"/>
</dbReference>
<comment type="subcellular location">
    <subcellularLocation>
        <location evidence="1">Cytoplasm</location>
    </subcellularLocation>
</comment>
<evidence type="ECO:0000256" key="2">
    <source>
        <dbReference type="ARBA" id="ARBA00022490"/>
    </source>
</evidence>
<dbReference type="InterPro" id="IPR015496">
    <property type="entry name" value="Ubiquilin"/>
</dbReference>
<feature type="domain" description="Ubiquitin-like" evidence="3">
    <location>
        <begin position="1"/>
        <end position="62"/>
    </location>
</feature>
<dbReference type="PROSITE" id="PS50053">
    <property type="entry name" value="UBIQUITIN_2"/>
    <property type="match status" value="1"/>
</dbReference>
<protein>
    <submittedName>
        <fullName evidence="4">Polyubiquitin</fullName>
    </submittedName>
</protein>
<dbReference type="PROSITE" id="PS00299">
    <property type="entry name" value="UBIQUITIN_1"/>
    <property type="match status" value="1"/>
</dbReference>
<evidence type="ECO:0000256" key="1">
    <source>
        <dbReference type="ARBA" id="ARBA00004496"/>
    </source>
</evidence>
<dbReference type="CDD" id="cd17039">
    <property type="entry name" value="Ubl_ubiquitin_like"/>
    <property type="match status" value="1"/>
</dbReference>
<dbReference type="OrthoDB" id="2012182at2759"/>
<dbReference type="AlphaFoldDB" id="A0A2J8ABD8"/>
<keyword evidence="2" id="KW-0963">Cytoplasm</keyword>
<evidence type="ECO:0000313" key="4">
    <source>
        <dbReference type="EMBL" id="PNH09838.1"/>
    </source>
</evidence>
<dbReference type="InterPro" id="IPR019954">
    <property type="entry name" value="Ubiquitin_CS"/>
</dbReference>
<accession>A0A2J8ABD8</accession>
<dbReference type="PANTHER" id="PTHR10677">
    <property type="entry name" value="UBIQUILIN"/>
    <property type="match status" value="1"/>
</dbReference>
<dbReference type="EMBL" id="PGGS01000076">
    <property type="protein sequence ID" value="PNH09838.1"/>
    <property type="molecule type" value="Genomic_DNA"/>
</dbReference>
<dbReference type="SUPFAM" id="SSF54236">
    <property type="entry name" value="Ubiquitin-like"/>
    <property type="match status" value="1"/>
</dbReference>
<dbReference type="GO" id="GO:0031593">
    <property type="term" value="F:polyubiquitin modification-dependent protein binding"/>
    <property type="evidence" value="ECO:0007669"/>
    <property type="project" value="TreeGrafter"/>
</dbReference>
<gene>
    <name evidence="4" type="ORF">TSOC_003508</name>
</gene>
<dbReference type="GO" id="GO:0005829">
    <property type="term" value="C:cytosol"/>
    <property type="evidence" value="ECO:0007669"/>
    <property type="project" value="TreeGrafter"/>
</dbReference>
<dbReference type="InterPro" id="IPR029071">
    <property type="entry name" value="Ubiquitin-like_domsf"/>
</dbReference>
<dbReference type="Gene3D" id="3.10.20.90">
    <property type="entry name" value="Phosphatidylinositol 3-kinase Catalytic Subunit, Chain A, domain 1"/>
    <property type="match status" value="1"/>
</dbReference>